<evidence type="ECO:0000313" key="4">
    <source>
        <dbReference type="Proteomes" id="UP001419268"/>
    </source>
</evidence>
<feature type="domain" description="CWZF3/5/7 THD" evidence="2">
    <location>
        <begin position="25"/>
        <end position="99"/>
    </location>
</feature>
<evidence type="ECO:0000259" key="2">
    <source>
        <dbReference type="Pfam" id="PF24756"/>
    </source>
</evidence>
<keyword evidence="1" id="KW-1133">Transmembrane helix</keyword>
<reference evidence="3 4" key="1">
    <citation type="submission" date="2024-01" db="EMBL/GenBank/DDBJ databases">
        <title>Genome assemblies of Stephania.</title>
        <authorList>
            <person name="Yang L."/>
        </authorList>
    </citation>
    <scope>NUCLEOTIDE SEQUENCE [LARGE SCALE GENOMIC DNA]</scope>
    <source>
        <strain evidence="3">JXDWG</strain>
        <tissue evidence="3">Leaf</tissue>
    </source>
</reference>
<dbReference type="InterPro" id="IPR055300">
    <property type="entry name" value="CWZF3/5/7"/>
</dbReference>
<keyword evidence="1" id="KW-0812">Transmembrane</keyword>
<dbReference type="Pfam" id="PF24756">
    <property type="entry name" value="THD_CWZF3-5-7"/>
    <property type="match status" value="1"/>
</dbReference>
<gene>
    <name evidence="3" type="ORF">Scep_027899</name>
</gene>
<keyword evidence="4" id="KW-1185">Reference proteome</keyword>
<comment type="caution">
    <text evidence="3">The sequence shown here is derived from an EMBL/GenBank/DDBJ whole genome shotgun (WGS) entry which is preliminary data.</text>
</comment>
<dbReference type="PANTHER" id="PTHR46524">
    <property type="entry name" value="CW-TYPE ZINC FINGER"/>
    <property type="match status" value="1"/>
</dbReference>
<proteinExistence type="predicted"/>
<dbReference type="Proteomes" id="UP001419268">
    <property type="component" value="Unassembled WGS sequence"/>
</dbReference>
<dbReference type="InterPro" id="IPR056406">
    <property type="entry name" value="THD_CWZF3/5/7"/>
</dbReference>
<keyword evidence="1" id="KW-0472">Membrane</keyword>
<feature type="transmembrane region" description="Helical" evidence="1">
    <location>
        <begin position="122"/>
        <end position="140"/>
    </location>
</feature>
<dbReference type="EMBL" id="JBBNAG010000012">
    <property type="protein sequence ID" value="KAK9088817.1"/>
    <property type="molecule type" value="Genomic_DNA"/>
</dbReference>
<name>A0AAP0EDH0_9MAGN</name>
<protein>
    <recommendedName>
        <fullName evidence="2">CWZF3/5/7 THD domain-containing protein</fullName>
    </recommendedName>
</protein>
<sequence length="158" mass="17362">MRPSGLPPPSAGDWSLESPKPSPLFVAHEYERCKELASAALAYKCMEVAYMRVIYAKHMSANRDRNELQSAFLMLPPGESPSSSRLGCCSVDEDANEKLAPYSALSGDESYSNRDLEKVGSVYAPFFLFIAICAALRPLFTGYRVSTDVPASRKTLVQ</sequence>
<evidence type="ECO:0000313" key="3">
    <source>
        <dbReference type="EMBL" id="KAK9088817.1"/>
    </source>
</evidence>
<dbReference type="AlphaFoldDB" id="A0AAP0EDH0"/>
<accession>A0AAP0EDH0</accession>
<dbReference type="PANTHER" id="PTHR46524:SF7">
    <property type="entry name" value="CW-TYPE ZINC FINGER"/>
    <property type="match status" value="1"/>
</dbReference>
<organism evidence="3 4">
    <name type="scientific">Stephania cephalantha</name>
    <dbReference type="NCBI Taxonomy" id="152367"/>
    <lineage>
        <taxon>Eukaryota</taxon>
        <taxon>Viridiplantae</taxon>
        <taxon>Streptophyta</taxon>
        <taxon>Embryophyta</taxon>
        <taxon>Tracheophyta</taxon>
        <taxon>Spermatophyta</taxon>
        <taxon>Magnoliopsida</taxon>
        <taxon>Ranunculales</taxon>
        <taxon>Menispermaceae</taxon>
        <taxon>Menispermoideae</taxon>
        <taxon>Cissampelideae</taxon>
        <taxon>Stephania</taxon>
    </lineage>
</organism>
<evidence type="ECO:0000256" key="1">
    <source>
        <dbReference type="SAM" id="Phobius"/>
    </source>
</evidence>